<evidence type="ECO:0000256" key="5">
    <source>
        <dbReference type="SAM" id="MobiDB-lite"/>
    </source>
</evidence>
<dbReference type="InterPro" id="IPR045232">
    <property type="entry name" value="FAM234"/>
</dbReference>
<evidence type="ECO:0000313" key="8">
    <source>
        <dbReference type="EMBL" id="ALC43548.1"/>
    </source>
</evidence>
<dbReference type="OMA" id="MQMITET"/>
<protein>
    <submittedName>
        <fullName evidence="8">CG3618</fullName>
    </submittedName>
</protein>
<keyword evidence="2 6" id="KW-0812">Transmembrane</keyword>
<evidence type="ECO:0000256" key="1">
    <source>
        <dbReference type="ARBA" id="ARBA00004167"/>
    </source>
</evidence>
<accession>A0A0M5IYH9</accession>
<feature type="transmembrane region" description="Helical" evidence="6">
    <location>
        <begin position="66"/>
        <end position="86"/>
    </location>
</feature>
<dbReference type="SMR" id="A0A0M5IYH9"/>
<evidence type="ECO:0000256" key="6">
    <source>
        <dbReference type="SAM" id="Phobius"/>
    </source>
</evidence>
<dbReference type="InterPro" id="IPR055409">
    <property type="entry name" value="Beta-prop_FAM234A_B"/>
</dbReference>
<evidence type="ECO:0000259" key="7">
    <source>
        <dbReference type="Pfam" id="PF23727"/>
    </source>
</evidence>
<dbReference type="PANTHER" id="PTHR21419">
    <property type="match status" value="1"/>
</dbReference>
<comment type="subcellular location">
    <subcellularLocation>
        <location evidence="1">Membrane</location>
        <topology evidence="1">Single-pass membrane protein</topology>
    </subcellularLocation>
</comment>
<reference evidence="8 9" key="1">
    <citation type="submission" date="2015-08" db="EMBL/GenBank/DDBJ databases">
        <title>Ancestral chromatin configuration constrains chromatin evolution on differentiating sex chromosomes in Drosophila.</title>
        <authorList>
            <person name="Zhou Q."/>
            <person name="Bachtrog D."/>
        </authorList>
    </citation>
    <scope>NUCLEOTIDE SEQUENCE [LARGE SCALE GENOMIC DNA]</scope>
    <source>
        <tissue evidence="8">Whole larvae</tissue>
    </source>
</reference>
<gene>
    <name evidence="8" type="ORF">Dbus_chr3Lg714</name>
</gene>
<evidence type="ECO:0000313" key="9">
    <source>
        <dbReference type="Proteomes" id="UP000494163"/>
    </source>
</evidence>
<proteinExistence type="predicted"/>
<evidence type="ECO:0000256" key="4">
    <source>
        <dbReference type="ARBA" id="ARBA00023136"/>
    </source>
</evidence>
<name>A0A0M5IYH9_DROBS</name>
<dbReference type="GO" id="GO:0016020">
    <property type="term" value="C:membrane"/>
    <property type="evidence" value="ECO:0007669"/>
    <property type="project" value="UniProtKB-SubCell"/>
</dbReference>
<sequence length="635" mass="71565">MQHTFRSVMLSDLGSSDVGVGSGTNINLEFNNFNGDYDNSADNVAILGSQAEQPSKRMPMSRMRRCCFIASLLLCVIAVVVFVWLIPCGNPDGTGVCPALVDRAKARNWLKYYSNIEILGKIHVVSGLRSWEKNLIFLYRGDAFFPGHEPHKDKSNGILCVIGSTGAIAWYDELEDEPIAMDCSLLDVDMQGKPDCLVMDEYGTLGAINSASGEWRWRFKERAVRVLREQDFPLILPDVDGDGVLDLLYLTGMHLEERTKSLVKGTANASSLESRNVLHLLSGRQGKPLGDSFAVNDCWLVSKLSLDADKLIVNFNCWNNRTQQDEQRSKSVAELYALITNKSIVGQRLQVSANKLRSNPQHRPQRYLERNVYVLNGRELTVENHGKCPACDVTFVLTEQRDGRTHILQNSTTINSYGMIPAKWSFTYLQTKLTGFVIKFWKYHNVIRYPPGYSMNSNKNNVDKIYNYTNSSGKSSTSGKKKDSGKARSQQQLLHSMPIQKREVYNVPSKNQSKNSNSEQALLLKSYKMQLVTESVILVIFIGADTRIENTSQSNIVQFCRTGTKELFCLPDLHNQQDSMVLADLDQDHDLELVTYTSTFAQDNNDPAEDWKLTTYVRLLRLESELPAHALDLLK</sequence>
<dbReference type="Proteomes" id="UP000494163">
    <property type="component" value="Chromosome 3L"/>
</dbReference>
<keyword evidence="4 6" id="KW-0472">Membrane</keyword>
<dbReference type="OrthoDB" id="6364780at2759"/>
<evidence type="ECO:0000256" key="3">
    <source>
        <dbReference type="ARBA" id="ARBA00022989"/>
    </source>
</evidence>
<feature type="region of interest" description="Disordered" evidence="5">
    <location>
        <begin position="468"/>
        <end position="493"/>
    </location>
</feature>
<dbReference type="EMBL" id="CP012525">
    <property type="protein sequence ID" value="ALC43548.1"/>
    <property type="molecule type" value="Genomic_DNA"/>
</dbReference>
<dbReference type="PANTHER" id="PTHR21419:SF29">
    <property type="entry name" value="LD24894P"/>
    <property type="match status" value="1"/>
</dbReference>
<keyword evidence="3 6" id="KW-1133">Transmembrane helix</keyword>
<evidence type="ECO:0000256" key="2">
    <source>
        <dbReference type="ARBA" id="ARBA00022692"/>
    </source>
</evidence>
<dbReference type="AlphaFoldDB" id="A0A0M5IYH9"/>
<organism evidence="8 9">
    <name type="scientific">Drosophila busckii</name>
    <name type="common">Fruit fly</name>
    <dbReference type="NCBI Taxonomy" id="30019"/>
    <lineage>
        <taxon>Eukaryota</taxon>
        <taxon>Metazoa</taxon>
        <taxon>Ecdysozoa</taxon>
        <taxon>Arthropoda</taxon>
        <taxon>Hexapoda</taxon>
        <taxon>Insecta</taxon>
        <taxon>Pterygota</taxon>
        <taxon>Neoptera</taxon>
        <taxon>Endopterygota</taxon>
        <taxon>Diptera</taxon>
        <taxon>Brachycera</taxon>
        <taxon>Muscomorpha</taxon>
        <taxon>Ephydroidea</taxon>
        <taxon>Drosophilidae</taxon>
        <taxon>Drosophila</taxon>
    </lineage>
</organism>
<feature type="domain" description="FAM234A/B beta-propeller" evidence="7">
    <location>
        <begin position="159"/>
        <end position="262"/>
    </location>
</feature>
<dbReference type="Pfam" id="PF23727">
    <property type="entry name" value="Beta-prop_FAM234A_B"/>
    <property type="match status" value="1"/>
</dbReference>
<keyword evidence="9" id="KW-1185">Reference proteome</keyword>